<name>A0A645C487_9ZZZZ</name>
<gene>
    <name evidence="1" type="ORF">SDC9_119161</name>
</gene>
<reference evidence="1" key="1">
    <citation type="submission" date="2019-08" db="EMBL/GenBank/DDBJ databases">
        <authorList>
            <person name="Kucharzyk K."/>
            <person name="Murdoch R.W."/>
            <person name="Higgins S."/>
            <person name="Loffler F."/>
        </authorList>
    </citation>
    <scope>NUCLEOTIDE SEQUENCE</scope>
</reference>
<proteinExistence type="predicted"/>
<evidence type="ECO:0000313" key="1">
    <source>
        <dbReference type="EMBL" id="MPM72188.1"/>
    </source>
</evidence>
<protein>
    <submittedName>
        <fullName evidence="1">Uncharacterized protein</fullName>
    </submittedName>
</protein>
<dbReference type="EMBL" id="VSSQ01024588">
    <property type="protein sequence ID" value="MPM72188.1"/>
    <property type="molecule type" value="Genomic_DNA"/>
</dbReference>
<sequence length="464" mass="52266">MHQGIFVGSEFKLLDIQLFADDIERLRQQPTRLGVGRQQHRAGQRLAHLEVVLGPEKPAELHRGHGQLHLLFQRFVAHRAVRLRIIAAMDRFGHARSAQIAVDRFGGEGNERRRGPAESQQHMMQRRIGFQLVLVVARLPETAAAAADVPVGQIVDETLEAVRRLLKIVMIQFKADLFDHLCAGAQNPAVERIGRTFGSRRARSRLIAVDIGVGYEKAVGIPHRDHHVAEHFLDAVFRKLQIFGAHHLRPQHEQPQRIRAVTVDHIHRIGIILLALGHLLPVLGQNQPVHDHMLERRLVEQRRAQHHQRVKPAAGLVQPLGDEIGREVGFEMLLVFKRIMLLRIRHRTGFKPAVEHFRNPPQRAFAGRRRNGHFIDEMLVQVGHLAAGELFQLGHTADADHFTLFVAPDRKRRPPVAVAADRPVAGVFQPLAETAVAQVGRHPADFAVGRAEPLLDRFDLDKPG</sequence>
<accession>A0A645C487</accession>
<organism evidence="1">
    <name type="scientific">bioreactor metagenome</name>
    <dbReference type="NCBI Taxonomy" id="1076179"/>
    <lineage>
        <taxon>unclassified sequences</taxon>
        <taxon>metagenomes</taxon>
        <taxon>ecological metagenomes</taxon>
    </lineage>
</organism>
<comment type="caution">
    <text evidence="1">The sequence shown here is derived from an EMBL/GenBank/DDBJ whole genome shotgun (WGS) entry which is preliminary data.</text>
</comment>
<dbReference type="AlphaFoldDB" id="A0A645C487"/>